<reference evidence="1 2" key="1">
    <citation type="journal article" date="2019" name="Sci. Rep.">
        <title>Orb-weaving spider Araneus ventricosus genome elucidates the spidroin gene catalogue.</title>
        <authorList>
            <person name="Kono N."/>
            <person name="Nakamura H."/>
            <person name="Ohtoshi R."/>
            <person name="Moran D.A.P."/>
            <person name="Shinohara A."/>
            <person name="Yoshida Y."/>
            <person name="Fujiwara M."/>
            <person name="Mori M."/>
            <person name="Tomita M."/>
            <person name="Arakawa K."/>
        </authorList>
    </citation>
    <scope>NUCLEOTIDE SEQUENCE [LARGE SCALE GENOMIC DNA]</scope>
</reference>
<gene>
    <name evidence="1" type="ORF">AVEN_155993_1</name>
</gene>
<dbReference type="EMBL" id="BGPR01097219">
    <property type="protein sequence ID" value="GBM44732.1"/>
    <property type="molecule type" value="Genomic_DNA"/>
</dbReference>
<dbReference type="Proteomes" id="UP000499080">
    <property type="component" value="Unassembled WGS sequence"/>
</dbReference>
<protein>
    <submittedName>
        <fullName evidence="1">Uncharacterized protein</fullName>
    </submittedName>
</protein>
<evidence type="ECO:0000313" key="2">
    <source>
        <dbReference type="Proteomes" id="UP000499080"/>
    </source>
</evidence>
<dbReference type="AlphaFoldDB" id="A0A4Y2FT82"/>
<sequence>MVSILSFHVHRWGFIAGWYSTCRTVSMMHTQSTMACRDCTDVSVCRLASFDVRVFANNSPECLSHPTNPGATTILCGPTKEDKVYFGQGTPKHGPWERGFRETINV</sequence>
<organism evidence="1 2">
    <name type="scientific">Araneus ventricosus</name>
    <name type="common">Orbweaver spider</name>
    <name type="synonym">Epeira ventricosa</name>
    <dbReference type="NCBI Taxonomy" id="182803"/>
    <lineage>
        <taxon>Eukaryota</taxon>
        <taxon>Metazoa</taxon>
        <taxon>Ecdysozoa</taxon>
        <taxon>Arthropoda</taxon>
        <taxon>Chelicerata</taxon>
        <taxon>Arachnida</taxon>
        <taxon>Araneae</taxon>
        <taxon>Araneomorphae</taxon>
        <taxon>Entelegynae</taxon>
        <taxon>Araneoidea</taxon>
        <taxon>Araneidae</taxon>
        <taxon>Araneus</taxon>
    </lineage>
</organism>
<accession>A0A4Y2FT82</accession>
<comment type="caution">
    <text evidence="1">The sequence shown here is derived from an EMBL/GenBank/DDBJ whole genome shotgun (WGS) entry which is preliminary data.</text>
</comment>
<keyword evidence="2" id="KW-1185">Reference proteome</keyword>
<evidence type="ECO:0000313" key="1">
    <source>
        <dbReference type="EMBL" id="GBM44732.1"/>
    </source>
</evidence>
<proteinExistence type="predicted"/>
<name>A0A4Y2FT82_ARAVE</name>